<dbReference type="EMBL" id="CADIKI010000018">
    <property type="protein sequence ID" value="CAB3803115.1"/>
    <property type="molecule type" value="Genomic_DNA"/>
</dbReference>
<sequence length="94" mass="10735">MRDILQIQQELQEAYYFGYLISSTAQPTETGAWVPWVEVTLRGRLISAGRECPNLIRPTREDAMGEALAWARNFIERREVPLSAQGNELLSAQR</sequence>
<reference evidence="2 3" key="1">
    <citation type="submission" date="2020-04" db="EMBL/GenBank/DDBJ databases">
        <authorList>
            <person name="De Canck E."/>
        </authorList>
    </citation>
    <scope>NUCLEOTIDE SEQUENCE [LARGE SCALE GENOMIC DNA]</scope>
    <source>
        <strain evidence="2 3">LMG 27177</strain>
    </source>
</reference>
<dbReference type="AlphaFoldDB" id="A0A6J5GMJ8"/>
<proteinExistence type="predicted"/>
<protein>
    <recommendedName>
        <fullName evidence="1">DUF6566 domain-containing protein</fullName>
    </recommendedName>
</protein>
<dbReference type="Pfam" id="PF20204">
    <property type="entry name" value="DUF6566"/>
    <property type="match status" value="1"/>
</dbReference>
<keyword evidence="3" id="KW-1185">Reference proteome</keyword>
<evidence type="ECO:0000313" key="2">
    <source>
        <dbReference type="EMBL" id="CAB3803115.1"/>
    </source>
</evidence>
<name>A0A6J5GMJ8_9BURK</name>
<dbReference type="InterPro" id="IPR046696">
    <property type="entry name" value="DUF6566"/>
</dbReference>
<accession>A0A6J5GMJ8</accession>
<evidence type="ECO:0000259" key="1">
    <source>
        <dbReference type="Pfam" id="PF20204"/>
    </source>
</evidence>
<evidence type="ECO:0000313" key="3">
    <source>
        <dbReference type="Proteomes" id="UP000494252"/>
    </source>
</evidence>
<gene>
    <name evidence="2" type="ORF">LMG27177_05391</name>
</gene>
<organism evidence="2 3">
    <name type="scientific">Paraburkholderia fynbosensis</name>
    <dbReference type="NCBI Taxonomy" id="1200993"/>
    <lineage>
        <taxon>Bacteria</taxon>
        <taxon>Pseudomonadati</taxon>
        <taxon>Pseudomonadota</taxon>
        <taxon>Betaproteobacteria</taxon>
        <taxon>Burkholderiales</taxon>
        <taxon>Burkholderiaceae</taxon>
        <taxon>Paraburkholderia</taxon>
    </lineage>
</organism>
<dbReference type="Proteomes" id="UP000494252">
    <property type="component" value="Unassembled WGS sequence"/>
</dbReference>
<feature type="domain" description="DUF6566" evidence="1">
    <location>
        <begin position="13"/>
        <end position="79"/>
    </location>
</feature>